<dbReference type="PANTHER" id="PTHR47165">
    <property type="entry name" value="OS03G0429900 PROTEIN"/>
    <property type="match status" value="1"/>
</dbReference>
<sequence length="1457" mass="164576">MHSDAIPIVLINIAATTCEQSYVFRANQFKKPLNLYNCVIAKSSYGKSPMLTLVQSSLLAVRNSRTMKFREIGDKLQGSDHIRVIYNEATTAGMLDSLKGCTRLLMTEEGDVILKRMGAFLLPSIGGRDTFSFDDCRAQLINLYDNPDQYSKKLKNSIVEVSNSKLNILAGLTGEIIQQVITRRAQNTLADALYERFLFWVLSGDAIDTQINRRNWNYSYWPTIEQFAVMMSFFECIVMYFSEDSNIRMIEWCNFIKRKGAIEEQDDHLASRYGKSVDAVHRIAGLCQIIELTSGVFKAFIERYGCFEDNSISNEFISKCETLFSELYGSYITNNRCFYISIDVVERAIDVISGNLEQYKLLMLIPANEIFNYSLILNKPVESLSIISHMDKKVKKREKFGKKSSEMEQAILLFDSVLFTLKTLYECRLLKNGAAALRDICEGLVNKQILSKVDRATGTGTKSVTIYIKVLPNPTSSIECQRFINKLALLENPSITMQTILDSCRKIKYSCKNPPTQAVFNVLNRPQYKLLDLDLTPLHQSTVKEPSSVRLFSDASVNDINSIQDDFDIPLNNCVLNNIDYEHSLQRENSTVSLTGGIDTDLVENEETQMTSENMMVGEFSSLGTHDCLPITVGSDASSDSHGSNNEDCNQYSENQTSQSSTDIDVLAGSLGEEILIDANGSENVVTQSNRSSDVRLIKAKEAENTSSDKRYRLILSDGRNFFSSCVLGADMIDLVKNDILKNNSVIRVNQVDVCNAGVKGDRVILIIRDVTVVLSDCEKIGDPVQLDNHDSIQRTAISLNIPKIQCFSTVSKSGLAKKNSNGEWQADDKNSIEVVLEKPKINANEMCNINVLDPFRTEWMIKARVVNKSYIREYSNMNRSGKVFNVGLVDSSGEIRAVGFDHLAERFYATLEIEKTYYISNASVVPGKQNFNSFTHMYQILLRSDTTIDLCGRENDEVHADIVFNFIPIKEITHRTCNTVCDVVAVISSIDACKTYYNKYKRKYCVKRDLMIIDEDASIMLTLWEHQAESFDNTIRSIIGIKGAKICDFHGISKMMKGIKDIAADEFCNRSDYLRSFMKIIVLKNAYFIGRSLSAIDSTIIRFDLPCTDRIIKLETLRKSIFPSSNVSCLTTTSQIDWSIVTIDQVIATEPDTMKHKNTQYFYIKGYCSVIEQDHAIYMGCSVDKCRKKLDDLGNGFFCRKCRVRQEAFKWAYSLSCCIVDHTGELNVCMFGSAAESLLEISPDVFHQYKEDSKTTNFEEIIMRGAAKNQIFNISSKVVEYHMEILDESQKCEKRSPSCLNSPGEIIDEKDNNNLEISHNWISVKHCRSKLKKMRICSNFDNEVSSEADEESSISGDEEYSAFETSSNDAFQGSSVSTQTSADVSTVATQTPWTIYLEQKSNTNYVAMDDSDKILSNIDTFHKLYNNDSLDNHIVESDPAYICDDQLYEFLNKTGK</sequence>
<gene>
    <name evidence="10" type="ORF">BYL167_LOCUS7199</name>
</gene>
<evidence type="ECO:0000259" key="8">
    <source>
        <dbReference type="Pfam" id="PF08646"/>
    </source>
</evidence>
<dbReference type="FunFam" id="2.40.50.140:FF:000041">
    <property type="entry name" value="Replication protein A subunit"/>
    <property type="match status" value="1"/>
</dbReference>
<evidence type="ECO:0000256" key="5">
    <source>
        <dbReference type="ARBA" id="ARBA00023125"/>
    </source>
</evidence>
<dbReference type="InterPro" id="IPR007199">
    <property type="entry name" value="Rep_factor-A_N"/>
</dbReference>
<evidence type="ECO:0008006" key="12">
    <source>
        <dbReference type="Google" id="ProtNLM"/>
    </source>
</evidence>
<dbReference type="InterPro" id="IPR012340">
    <property type="entry name" value="NA-bd_OB-fold"/>
</dbReference>
<keyword evidence="5" id="KW-0238">DNA-binding</keyword>
<accession>A0A8S2KY65</accession>
<dbReference type="InterPro" id="IPR031657">
    <property type="entry name" value="REPA_OB_2"/>
</dbReference>
<feature type="domain" description="Replication factor A C-terminal" evidence="8">
    <location>
        <begin position="1162"/>
        <end position="1283"/>
    </location>
</feature>
<dbReference type="Pfam" id="PF08646">
    <property type="entry name" value="Rep_fac-A_C"/>
    <property type="match status" value="1"/>
</dbReference>
<feature type="domain" description="Replication factor-A protein 1 N-terminal" evidence="7">
    <location>
        <begin position="695"/>
        <end position="775"/>
    </location>
</feature>
<reference evidence="10" key="1">
    <citation type="submission" date="2021-02" db="EMBL/GenBank/DDBJ databases">
        <authorList>
            <person name="Nowell W R."/>
        </authorList>
    </citation>
    <scope>NUCLEOTIDE SEQUENCE</scope>
</reference>
<protein>
    <recommendedName>
        <fullName evidence="12">Replication protein A 70 kDa DNA-binding subunit</fullName>
    </recommendedName>
</protein>
<keyword evidence="3" id="KW-0863">Zinc-finger</keyword>
<evidence type="ECO:0000259" key="7">
    <source>
        <dbReference type="Pfam" id="PF04057"/>
    </source>
</evidence>
<name>A0A8S2KY65_9BILA</name>
<dbReference type="GO" id="GO:0005634">
    <property type="term" value="C:nucleus"/>
    <property type="evidence" value="ECO:0007669"/>
    <property type="project" value="InterPro"/>
</dbReference>
<evidence type="ECO:0000256" key="1">
    <source>
        <dbReference type="ARBA" id="ARBA00005690"/>
    </source>
</evidence>
<dbReference type="GO" id="GO:0008270">
    <property type="term" value="F:zinc ion binding"/>
    <property type="evidence" value="ECO:0007669"/>
    <property type="project" value="UniProtKB-KW"/>
</dbReference>
<dbReference type="Pfam" id="PF04057">
    <property type="entry name" value="Rep-A_N"/>
    <property type="match status" value="1"/>
</dbReference>
<dbReference type="Pfam" id="PF16900">
    <property type="entry name" value="REPA_OB_2"/>
    <property type="match status" value="1"/>
</dbReference>
<keyword evidence="2" id="KW-0479">Metal-binding</keyword>
<evidence type="ECO:0000259" key="9">
    <source>
        <dbReference type="Pfam" id="PF16900"/>
    </source>
</evidence>
<organism evidence="10 11">
    <name type="scientific">Rotaria magnacalcarata</name>
    <dbReference type="NCBI Taxonomy" id="392030"/>
    <lineage>
        <taxon>Eukaryota</taxon>
        <taxon>Metazoa</taxon>
        <taxon>Spiralia</taxon>
        <taxon>Gnathifera</taxon>
        <taxon>Rotifera</taxon>
        <taxon>Eurotatoria</taxon>
        <taxon>Bdelloidea</taxon>
        <taxon>Philodinida</taxon>
        <taxon>Philodinidae</taxon>
        <taxon>Rotaria</taxon>
    </lineage>
</organism>
<dbReference type="GO" id="GO:0003677">
    <property type="term" value="F:DNA binding"/>
    <property type="evidence" value="ECO:0007669"/>
    <property type="project" value="UniProtKB-KW"/>
</dbReference>
<dbReference type="SUPFAM" id="SSF50249">
    <property type="entry name" value="Nucleic acid-binding proteins"/>
    <property type="match status" value="4"/>
</dbReference>
<dbReference type="CDD" id="cd04474">
    <property type="entry name" value="RPA1_DBD_A"/>
    <property type="match status" value="1"/>
</dbReference>
<comment type="caution">
    <text evidence="10">The sequence shown here is derived from an EMBL/GenBank/DDBJ whole genome shotgun (WGS) entry which is preliminary data.</text>
</comment>
<dbReference type="Proteomes" id="UP000681967">
    <property type="component" value="Unassembled WGS sequence"/>
</dbReference>
<feature type="domain" description="Replication protein A OB" evidence="9">
    <location>
        <begin position="970"/>
        <end position="1054"/>
    </location>
</feature>
<feature type="region of interest" description="Disordered" evidence="6">
    <location>
        <begin position="631"/>
        <end position="661"/>
    </location>
</feature>
<evidence type="ECO:0000313" key="11">
    <source>
        <dbReference type="Proteomes" id="UP000681967"/>
    </source>
</evidence>
<comment type="similarity">
    <text evidence="1">Belongs to the replication factor A protein 1 family.</text>
</comment>
<dbReference type="GO" id="GO:0006260">
    <property type="term" value="P:DNA replication"/>
    <property type="evidence" value="ECO:0007669"/>
    <property type="project" value="InterPro"/>
</dbReference>
<dbReference type="InterPro" id="IPR013955">
    <property type="entry name" value="Rep_factor-A_C"/>
</dbReference>
<dbReference type="EMBL" id="CAJOBH010001841">
    <property type="protein sequence ID" value="CAF3876257.1"/>
    <property type="molecule type" value="Genomic_DNA"/>
</dbReference>
<proteinExistence type="inferred from homology"/>
<evidence type="ECO:0000313" key="10">
    <source>
        <dbReference type="EMBL" id="CAF3876257.1"/>
    </source>
</evidence>
<evidence type="ECO:0000256" key="6">
    <source>
        <dbReference type="SAM" id="MobiDB-lite"/>
    </source>
</evidence>
<evidence type="ECO:0000256" key="4">
    <source>
        <dbReference type="ARBA" id="ARBA00022833"/>
    </source>
</evidence>
<keyword evidence="4" id="KW-0862">Zinc</keyword>
<evidence type="ECO:0000256" key="2">
    <source>
        <dbReference type="ARBA" id="ARBA00022723"/>
    </source>
</evidence>
<evidence type="ECO:0000256" key="3">
    <source>
        <dbReference type="ARBA" id="ARBA00022771"/>
    </source>
</evidence>
<dbReference type="InterPro" id="IPR025048">
    <property type="entry name" value="DUF3987"/>
</dbReference>
<dbReference type="Gene3D" id="2.40.50.140">
    <property type="entry name" value="Nucleic acid-binding proteins"/>
    <property type="match status" value="4"/>
</dbReference>
<dbReference type="Pfam" id="PF13148">
    <property type="entry name" value="DUF3987"/>
    <property type="match status" value="1"/>
</dbReference>
<dbReference type="PANTHER" id="PTHR47165:SF4">
    <property type="entry name" value="OS03G0429900 PROTEIN"/>
    <property type="match status" value="1"/>
</dbReference>
<feature type="compositionally biased region" description="Polar residues" evidence="6">
    <location>
        <begin position="635"/>
        <end position="661"/>
    </location>
</feature>